<dbReference type="KEGG" id="ein:Eint_040300"/>
<dbReference type="RefSeq" id="XP_003072681.1">
    <property type="nucleotide sequence ID" value="XM_003072635.1"/>
</dbReference>
<dbReference type="EMBL" id="CP001945">
    <property type="protein sequence ID" value="ADM11321.1"/>
    <property type="molecule type" value="Genomic_DNA"/>
</dbReference>
<dbReference type="HOGENOM" id="CLU_1555239_0_0_1"/>
<dbReference type="OrthoDB" id="2196338at2759"/>
<reference evidence="1 2" key="2">
    <citation type="journal article" date="2012" name="Proc. Natl. Acad. Sci. U.S.A.">
        <title>Gain and loss of multiple functionally related, horizontally transferred genes in the reduced genomes of two microsporidian parasites.</title>
        <authorList>
            <person name="Pombert J.-F."/>
            <person name="Selman M."/>
            <person name="Burki F."/>
            <person name="Bardell F.T."/>
            <person name="Farinelli L."/>
            <person name="Solter L.F."/>
            <person name="Whitman D.W."/>
            <person name="Weiss L.M."/>
            <person name="Corradi N."/>
            <person name="Keeling P.J."/>
        </authorList>
    </citation>
    <scope>NUCLEOTIDE SEQUENCE [LARGE SCALE GENOMIC DNA]</scope>
    <source>
        <strain evidence="1 2">ATCC 50506</strain>
    </source>
</reference>
<protein>
    <submittedName>
        <fullName evidence="1">Uncharacterized protein</fullName>
    </submittedName>
</protein>
<dbReference type="GeneID" id="9699083"/>
<evidence type="ECO:0000313" key="2">
    <source>
        <dbReference type="Proteomes" id="UP000002313"/>
    </source>
</evidence>
<dbReference type="Proteomes" id="UP000002313">
    <property type="component" value="Chromosome IV"/>
</dbReference>
<sequence length="171" mass="20001">MSILQNDIDAIIRRYKGLQIREKEYKDIVGTLVGGTLEKAPHPKIIELIEIFVSAKTKPIYLNEVKNYLFENDKDLYRRYAGMFERNPGVFEAFGIQGEERVLPLPQDEPVVFKSLKPKLADFAKRKSKTLRKTIRKESKMSAYHKVMKEKSASIEYQKKIDAMYRKARKE</sequence>
<name>E0S6I6_ENCIT</name>
<organism evidence="1 2">
    <name type="scientific">Encephalitozoon intestinalis (strain ATCC 50506)</name>
    <name type="common">Microsporidian parasite</name>
    <name type="synonym">Septata intestinalis</name>
    <dbReference type="NCBI Taxonomy" id="876142"/>
    <lineage>
        <taxon>Eukaryota</taxon>
        <taxon>Fungi</taxon>
        <taxon>Fungi incertae sedis</taxon>
        <taxon>Microsporidia</taxon>
        <taxon>Unikaryonidae</taxon>
        <taxon>Encephalitozoon</taxon>
    </lineage>
</organism>
<dbReference type="VEuPathDB" id="MicrosporidiaDB:Eint_040300"/>
<proteinExistence type="predicted"/>
<accession>E0S6I6</accession>
<evidence type="ECO:0000313" key="1">
    <source>
        <dbReference type="EMBL" id="ADM11321.1"/>
    </source>
</evidence>
<gene>
    <name evidence="1" type="ORF">Eint_040300</name>
</gene>
<reference evidence="1 2" key="1">
    <citation type="journal article" date="2010" name="Nat. Commun.">
        <title>The complete sequence of the smallest known nuclear genome from the microsporidian Encephalitozoon intestinalis.</title>
        <authorList>
            <person name="Corradi N."/>
            <person name="Pombert J.-F."/>
            <person name="Farinelli L."/>
            <person name="Didier E.S."/>
            <person name="Keeling P.J."/>
        </authorList>
    </citation>
    <scope>NUCLEOTIDE SEQUENCE [LARGE SCALE GENOMIC DNA]</scope>
    <source>
        <strain evidence="1 2">ATCC 50506</strain>
    </source>
</reference>
<dbReference type="AlphaFoldDB" id="E0S6I6"/>
<keyword evidence="2" id="KW-1185">Reference proteome</keyword>